<name>A0ABX0AL58_9GAMM</name>
<reference evidence="1 2" key="1">
    <citation type="submission" date="2019-12" db="EMBL/GenBank/DDBJ databases">
        <title>Engineering Photorhabdus to improve their lethality against agricultural pests.</title>
        <authorList>
            <person name="Machado R.A.R."/>
        </authorList>
    </citation>
    <scope>NUCLEOTIDE SEQUENCE [LARGE SCALE GENOMIC DNA]</scope>
    <source>
        <strain evidence="1 2">M-CN4</strain>
    </source>
</reference>
<comment type="caution">
    <text evidence="1">The sequence shown here is derived from an EMBL/GenBank/DDBJ whole genome shotgun (WGS) entry which is preliminary data.</text>
</comment>
<protein>
    <submittedName>
        <fullName evidence="1">Uncharacterized protein</fullName>
    </submittedName>
</protein>
<evidence type="ECO:0000313" key="1">
    <source>
        <dbReference type="EMBL" id="NDL03746.1"/>
    </source>
</evidence>
<dbReference type="Proteomes" id="UP000466619">
    <property type="component" value="Unassembled WGS sequence"/>
</dbReference>
<organism evidence="1 2">
    <name type="scientific">Photorhabdus bodei</name>
    <dbReference type="NCBI Taxonomy" id="2029681"/>
    <lineage>
        <taxon>Bacteria</taxon>
        <taxon>Pseudomonadati</taxon>
        <taxon>Pseudomonadota</taxon>
        <taxon>Gammaproteobacteria</taxon>
        <taxon>Enterobacterales</taxon>
        <taxon>Morganellaceae</taxon>
        <taxon>Photorhabdus</taxon>
    </lineage>
</organism>
<dbReference type="EMBL" id="WSFC01000020">
    <property type="protein sequence ID" value="NDL03746.1"/>
    <property type="molecule type" value="Genomic_DNA"/>
</dbReference>
<evidence type="ECO:0000313" key="2">
    <source>
        <dbReference type="Proteomes" id="UP000466619"/>
    </source>
</evidence>
<keyword evidence="2" id="KW-1185">Reference proteome</keyword>
<gene>
    <name evidence="1" type="ORF">GPY48_11065</name>
</gene>
<proteinExistence type="predicted"/>
<accession>A0ABX0AL58</accession>
<dbReference type="RefSeq" id="WP_162120336.1">
    <property type="nucleotide sequence ID" value="NZ_CAWPJS010000020.1"/>
</dbReference>
<sequence>MFNSEDELIEYLNENELVGLDSEYSFSYTELIEKFSAKGMDLNRWWILTPTTWICPCCQRTKREIIRKNKHGYLTGHLHEHHDHMTDFVKDEFTRISQNNDIVIADLLAERFVARTAFAFSAYDNTIICADCNYADARAKKIAKAPAAFSFSPSEIKRFILPLPNHDHEIDGNAAIALWQACKETFYLRCSFVRKIAEIGANNRHWYQPSERTAKQTERTARYRINYYGLDKIKPGYPESLLYKSNKFIGYADSCRWKKEPFSSTPPTSGELQHLINLNKERWGKTPDHWCCPVCLRPKLYCVRKSNKGKWTFQLISKYFYDGESEDFYQVIKVCNDCSVTATHIGAEVKSYMGIKILYSSMLISPDELRTVIQAKPYCKHYIDNGNVDSLLPVLKDRVLEGDYYKASS</sequence>